<comment type="caution">
    <text evidence="1">The sequence shown here is derived from an EMBL/GenBank/DDBJ whole genome shotgun (WGS) entry which is preliminary data.</text>
</comment>
<dbReference type="Proteomes" id="UP000447434">
    <property type="component" value="Chromosome 5"/>
</dbReference>
<dbReference type="PANTHER" id="PTHR34545:SF7">
    <property type="entry name" value="CLAVATA3_ESR (CLE)-RELATED PROTEIN 16"/>
    <property type="match status" value="1"/>
</dbReference>
<reference evidence="2" key="1">
    <citation type="journal article" date="2020" name="Nat. Commun.">
        <title>Genome sequence of the cluster root forming white lupin.</title>
        <authorList>
            <person name="Hufnagel B."/>
            <person name="Marques A."/>
            <person name="Soriano A."/>
            <person name="Marques L."/>
            <person name="Divol F."/>
            <person name="Doumas P."/>
            <person name="Sallet E."/>
            <person name="Mancinotti D."/>
            <person name="Carrere S."/>
            <person name="Marande W."/>
            <person name="Arribat S."/>
            <person name="Keller J."/>
            <person name="Huneau C."/>
            <person name="Blein T."/>
            <person name="Aime D."/>
            <person name="Laguerre M."/>
            <person name="Taylor J."/>
            <person name="Schubert V."/>
            <person name="Nelson M."/>
            <person name="Geu-Flores F."/>
            <person name="Crespi M."/>
            <person name="Gallardo-Guerrero K."/>
            <person name="Delaux P.-M."/>
            <person name="Salse J."/>
            <person name="Berges H."/>
            <person name="Guyot R."/>
            <person name="Gouzy J."/>
            <person name="Peret B."/>
        </authorList>
    </citation>
    <scope>NUCLEOTIDE SEQUENCE [LARGE SCALE GENOMIC DNA]</scope>
    <source>
        <strain evidence="2">cv. Amiga</strain>
    </source>
</reference>
<dbReference type="OrthoDB" id="1080769at2759"/>
<dbReference type="PANTHER" id="PTHR34545">
    <property type="entry name" value="CLAVATA3/ESR (CLE)-RELATED PROTEIN 22"/>
    <property type="match status" value="1"/>
</dbReference>
<gene>
    <name evidence="1" type="ORF">Lalb_Chr05g0219611</name>
</gene>
<dbReference type="EMBL" id="WOCE01000005">
    <property type="protein sequence ID" value="KAE9613644.1"/>
    <property type="molecule type" value="Genomic_DNA"/>
</dbReference>
<dbReference type="InterPro" id="IPR033249">
    <property type="entry name" value="CLE_plant"/>
</dbReference>
<name>A0A6A4QKC8_LUPAL</name>
<sequence length="122" mass="14084">MIGYRERERTRENRRLSWAKPANFFLWVILVFALISLFLSIHNESIYSSSRRNLTIKPPTPLPHRENSFRKTLFHSSSTSSSKISTTATQARFVSTNIVDPNNTLYGDDKRIIHTGPNPLHN</sequence>
<evidence type="ECO:0000313" key="2">
    <source>
        <dbReference type="Proteomes" id="UP000447434"/>
    </source>
</evidence>
<organism evidence="1 2">
    <name type="scientific">Lupinus albus</name>
    <name type="common">White lupine</name>
    <name type="synonym">Lupinus termis</name>
    <dbReference type="NCBI Taxonomy" id="3870"/>
    <lineage>
        <taxon>Eukaryota</taxon>
        <taxon>Viridiplantae</taxon>
        <taxon>Streptophyta</taxon>
        <taxon>Embryophyta</taxon>
        <taxon>Tracheophyta</taxon>
        <taxon>Spermatophyta</taxon>
        <taxon>Magnoliopsida</taxon>
        <taxon>eudicotyledons</taxon>
        <taxon>Gunneridae</taxon>
        <taxon>Pentapetalae</taxon>
        <taxon>rosids</taxon>
        <taxon>fabids</taxon>
        <taxon>Fabales</taxon>
        <taxon>Fabaceae</taxon>
        <taxon>Papilionoideae</taxon>
        <taxon>50 kb inversion clade</taxon>
        <taxon>genistoids sensu lato</taxon>
        <taxon>core genistoids</taxon>
        <taxon>Genisteae</taxon>
        <taxon>Lupinus</taxon>
    </lineage>
</organism>
<keyword evidence="2" id="KW-1185">Reference proteome</keyword>
<dbReference type="GO" id="GO:0048731">
    <property type="term" value="P:system development"/>
    <property type="evidence" value="ECO:0007669"/>
    <property type="project" value="InterPro"/>
</dbReference>
<accession>A0A6A4QKC8</accession>
<dbReference type="AlphaFoldDB" id="A0A6A4QKC8"/>
<protein>
    <submittedName>
        <fullName evidence="1">Uncharacterized protein</fullName>
    </submittedName>
</protein>
<proteinExistence type="predicted"/>
<evidence type="ECO:0000313" key="1">
    <source>
        <dbReference type="EMBL" id="KAE9613644.1"/>
    </source>
</evidence>